<evidence type="ECO:0008006" key="5">
    <source>
        <dbReference type="Google" id="ProtNLM"/>
    </source>
</evidence>
<comment type="caution">
    <text evidence="3">The sequence shown here is derived from an EMBL/GenBank/DDBJ whole genome shotgun (WGS) entry which is preliminary data.</text>
</comment>
<evidence type="ECO:0000313" key="3">
    <source>
        <dbReference type="EMBL" id="RMM09168.1"/>
    </source>
</evidence>
<proteinExistence type="predicted"/>
<feature type="signal peptide" evidence="2">
    <location>
        <begin position="1"/>
        <end position="18"/>
    </location>
</feature>
<reference evidence="3 4" key="1">
    <citation type="submission" date="2018-08" db="EMBL/GenBank/DDBJ databases">
        <title>Recombination of ecologically and evolutionarily significant loci maintains genetic cohesion in the Pseudomonas syringae species complex.</title>
        <authorList>
            <person name="Dillon M."/>
            <person name="Thakur S."/>
            <person name="Almeida R.N.D."/>
            <person name="Weir B.S."/>
            <person name="Guttman D.S."/>
        </authorList>
    </citation>
    <scope>NUCLEOTIDE SEQUENCE [LARGE SCALE GENOMIC DNA]</scope>
    <source>
        <strain evidence="3 4">88_10</strain>
    </source>
</reference>
<evidence type="ECO:0000256" key="2">
    <source>
        <dbReference type="SAM" id="SignalP"/>
    </source>
</evidence>
<dbReference type="Proteomes" id="UP000282378">
    <property type="component" value="Unassembled WGS sequence"/>
</dbReference>
<feature type="chain" id="PRO_5018232633" description="Lipoprotein" evidence="2">
    <location>
        <begin position="19"/>
        <end position="272"/>
    </location>
</feature>
<evidence type="ECO:0000313" key="4">
    <source>
        <dbReference type="Proteomes" id="UP000282378"/>
    </source>
</evidence>
<accession>A0A3M3B915</accession>
<dbReference type="EMBL" id="RBNL01000101">
    <property type="protein sequence ID" value="RMM09168.1"/>
    <property type="molecule type" value="Genomic_DNA"/>
</dbReference>
<feature type="compositionally biased region" description="Basic and acidic residues" evidence="1">
    <location>
        <begin position="248"/>
        <end position="266"/>
    </location>
</feature>
<feature type="region of interest" description="Disordered" evidence="1">
    <location>
        <begin position="248"/>
        <end position="272"/>
    </location>
</feature>
<dbReference type="RefSeq" id="WP_046463698.1">
    <property type="nucleotide sequence ID" value="NZ_LGLH01000019.1"/>
</dbReference>
<keyword evidence="2" id="KW-0732">Signal</keyword>
<organism evidence="3 4">
    <name type="scientific">Pseudomonas syringae pv. maculicola</name>
    <dbReference type="NCBI Taxonomy" id="59511"/>
    <lineage>
        <taxon>Bacteria</taxon>
        <taxon>Pseudomonadati</taxon>
        <taxon>Pseudomonadota</taxon>
        <taxon>Gammaproteobacteria</taxon>
        <taxon>Pseudomonadales</taxon>
        <taxon>Pseudomonadaceae</taxon>
        <taxon>Pseudomonas</taxon>
    </lineage>
</organism>
<protein>
    <recommendedName>
        <fullName evidence="5">Lipoprotein</fullName>
    </recommendedName>
</protein>
<evidence type="ECO:0000256" key="1">
    <source>
        <dbReference type="SAM" id="MobiDB-lite"/>
    </source>
</evidence>
<name>A0A3M3B915_PSEYM</name>
<dbReference type="PROSITE" id="PS51257">
    <property type="entry name" value="PROKAR_LIPOPROTEIN"/>
    <property type="match status" value="1"/>
</dbReference>
<gene>
    <name evidence="3" type="ORF">APX70_00042</name>
</gene>
<dbReference type="AlphaFoldDB" id="A0A3M3B915"/>
<sequence length="272" mass="30942">MRNFFKLMAVAVAGSVVAACGGEDFTGTYRLKESGMQGEMVLNIHGDEAELLADFGKGGIKPLGKMRVSVKDQKLFLDDVNGPTRLALKRNVDERSLDCLNCKLLSTKKDDPVWRYDPKGPYNVEQMLKEQARKREEALNAEMEKIGQEALKKGLRDIEASKLALYEGDWVYQRTTKKDYLIIMGVWRKEQVRVWSFDFDSFDSRGKKTPGFEVTDIGLRIGDDSKMHLYTLSADKKILTCQDCAKPERWSKSDPKKELSDRHYAREMAGNP</sequence>